<dbReference type="Proteomes" id="UP001519362">
    <property type="component" value="Unassembled WGS sequence"/>
</dbReference>
<keyword evidence="5" id="KW-1185">Reference proteome</keyword>
<gene>
    <name evidence="4" type="ORF">JOF34_000613</name>
</gene>
<evidence type="ECO:0000313" key="5">
    <source>
        <dbReference type="Proteomes" id="UP001519362"/>
    </source>
</evidence>
<evidence type="ECO:0000259" key="3">
    <source>
        <dbReference type="PROSITE" id="PS50977"/>
    </source>
</evidence>
<dbReference type="InterPro" id="IPR001647">
    <property type="entry name" value="HTH_TetR"/>
</dbReference>
<dbReference type="SUPFAM" id="SSF46689">
    <property type="entry name" value="Homeodomain-like"/>
    <property type="match status" value="1"/>
</dbReference>
<evidence type="ECO:0000313" key="4">
    <source>
        <dbReference type="EMBL" id="MBP2436027.1"/>
    </source>
</evidence>
<accession>A0ABS4ZFH0</accession>
<sequence length="199" mass="21941">MTTSEPLVSDDPRAMRSRQRLQEALHRLLPTAALGEIGVAELCREAGVHRTTFYGHYATVGDLAADVYAEMIDQVSAVDADSDLTAQGVVRVYHETMVAILVRVMRERDAIRALFESSVSIGFRRRLREYYVGRVSVAIDTLRRANLAAPAHAEVAAAFIAGGLVSAIESWALSEETDADSFARAILENMPVWWPEHSL</sequence>
<evidence type="ECO:0000256" key="2">
    <source>
        <dbReference type="PROSITE-ProRule" id="PRU00335"/>
    </source>
</evidence>
<feature type="domain" description="HTH tetR-type" evidence="3">
    <location>
        <begin position="15"/>
        <end position="75"/>
    </location>
</feature>
<reference evidence="4 5" key="1">
    <citation type="submission" date="2021-03" db="EMBL/GenBank/DDBJ databases">
        <title>Sequencing the genomes of 1000 actinobacteria strains.</title>
        <authorList>
            <person name="Klenk H.-P."/>
        </authorList>
    </citation>
    <scope>NUCLEOTIDE SEQUENCE [LARGE SCALE GENOMIC DNA]</scope>
    <source>
        <strain evidence="4 5">DSM 24221</strain>
    </source>
</reference>
<comment type="caution">
    <text evidence="4">The sequence shown here is derived from an EMBL/GenBank/DDBJ whole genome shotgun (WGS) entry which is preliminary data.</text>
</comment>
<feature type="DNA-binding region" description="H-T-H motif" evidence="2">
    <location>
        <begin position="38"/>
        <end position="57"/>
    </location>
</feature>
<protein>
    <submittedName>
        <fullName evidence="4">AcrR family transcriptional regulator</fullName>
    </submittedName>
</protein>
<name>A0ABS4ZFH0_9MICO</name>
<evidence type="ECO:0000256" key="1">
    <source>
        <dbReference type="ARBA" id="ARBA00023125"/>
    </source>
</evidence>
<keyword evidence="1 2" id="KW-0238">DNA-binding</keyword>
<dbReference type="EMBL" id="JAGIOL010000001">
    <property type="protein sequence ID" value="MBP2436027.1"/>
    <property type="molecule type" value="Genomic_DNA"/>
</dbReference>
<organism evidence="4 5">
    <name type="scientific">Microbacterium amylolyticum</name>
    <dbReference type="NCBI Taxonomy" id="936337"/>
    <lineage>
        <taxon>Bacteria</taxon>
        <taxon>Bacillati</taxon>
        <taxon>Actinomycetota</taxon>
        <taxon>Actinomycetes</taxon>
        <taxon>Micrococcales</taxon>
        <taxon>Microbacteriaceae</taxon>
        <taxon>Microbacterium</taxon>
    </lineage>
</organism>
<dbReference type="RefSeq" id="WP_165137403.1">
    <property type="nucleotide sequence ID" value="NZ_CP049253.1"/>
</dbReference>
<dbReference type="Gene3D" id="1.10.357.10">
    <property type="entry name" value="Tetracycline Repressor, domain 2"/>
    <property type="match status" value="1"/>
</dbReference>
<dbReference type="PROSITE" id="PS50977">
    <property type="entry name" value="HTH_TETR_2"/>
    <property type="match status" value="1"/>
</dbReference>
<dbReference type="InterPro" id="IPR009057">
    <property type="entry name" value="Homeodomain-like_sf"/>
</dbReference>
<proteinExistence type="predicted"/>